<dbReference type="EMBL" id="JBFXLT010000065">
    <property type="protein sequence ID" value="KAL2810865.1"/>
    <property type="molecule type" value="Genomic_DNA"/>
</dbReference>
<reference evidence="1 2" key="1">
    <citation type="submission" date="2024-07" db="EMBL/GenBank/DDBJ databases">
        <title>Section-level genome sequencing and comparative genomics of Aspergillus sections Usti and Cavernicolus.</title>
        <authorList>
            <consortium name="Lawrence Berkeley National Laboratory"/>
            <person name="Nybo J.L."/>
            <person name="Vesth T.C."/>
            <person name="Theobald S."/>
            <person name="Frisvad J.C."/>
            <person name="Larsen T.O."/>
            <person name="Kjaerboelling I."/>
            <person name="Rothschild-Mancinelli K."/>
            <person name="Lyhne E.K."/>
            <person name="Kogle M.E."/>
            <person name="Barry K."/>
            <person name="Clum A."/>
            <person name="Na H."/>
            <person name="Ledsgaard L."/>
            <person name="Lin J."/>
            <person name="Lipzen A."/>
            <person name="Kuo A."/>
            <person name="Riley R."/>
            <person name="Mondo S."/>
            <person name="Labutti K."/>
            <person name="Haridas S."/>
            <person name="Pangalinan J."/>
            <person name="Salamov A.A."/>
            <person name="Simmons B.A."/>
            <person name="Magnuson J.K."/>
            <person name="Chen J."/>
            <person name="Drula E."/>
            <person name="Henrissat B."/>
            <person name="Wiebenga A."/>
            <person name="Lubbers R.J."/>
            <person name="Gomes A.C."/>
            <person name="Makela M.R."/>
            <person name="Stajich J."/>
            <person name="Grigoriev I.V."/>
            <person name="Mortensen U.H."/>
            <person name="De Vries R.P."/>
            <person name="Baker S.E."/>
            <person name="Andersen M.R."/>
        </authorList>
    </citation>
    <scope>NUCLEOTIDE SEQUENCE [LARGE SCALE GENOMIC DNA]</scope>
    <source>
        <strain evidence="1 2">CBS 588.65</strain>
    </source>
</reference>
<evidence type="ECO:0000313" key="1">
    <source>
        <dbReference type="EMBL" id="KAL2810865.1"/>
    </source>
</evidence>
<organism evidence="1 2">
    <name type="scientific">Aspergillus granulosus</name>
    <dbReference type="NCBI Taxonomy" id="176169"/>
    <lineage>
        <taxon>Eukaryota</taxon>
        <taxon>Fungi</taxon>
        <taxon>Dikarya</taxon>
        <taxon>Ascomycota</taxon>
        <taxon>Pezizomycotina</taxon>
        <taxon>Eurotiomycetes</taxon>
        <taxon>Eurotiomycetidae</taxon>
        <taxon>Eurotiales</taxon>
        <taxon>Aspergillaceae</taxon>
        <taxon>Aspergillus</taxon>
        <taxon>Aspergillus subgen. Nidulantes</taxon>
    </lineage>
</organism>
<evidence type="ECO:0000313" key="2">
    <source>
        <dbReference type="Proteomes" id="UP001610334"/>
    </source>
</evidence>
<keyword evidence="2" id="KW-1185">Reference proteome</keyword>
<dbReference type="Proteomes" id="UP001610334">
    <property type="component" value="Unassembled WGS sequence"/>
</dbReference>
<accession>A0ABR4H5X4</accession>
<proteinExistence type="predicted"/>
<gene>
    <name evidence="1" type="ORF">BJX63DRAFT_400743</name>
</gene>
<protein>
    <submittedName>
        <fullName evidence="1">Uncharacterized protein</fullName>
    </submittedName>
</protein>
<sequence>MSKKIQGVLKMDHSPSGVLAPTEPSLIQSYRQYPKYGPTGLKADQVDGVCLPLPAEHRS</sequence>
<comment type="caution">
    <text evidence="1">The sequence shown here is derived from an EMBL/GenBank/DDBJ whole genome shotgun (WGS) entry which is preliminary data.</text>
</comment>
<name>A0ABR4H5X4_9EURO</name>